<reference evidence="1" key="1">
    <citation type="journal article" date="2014" name="Front. Microbiol.">
        <title>High frequency of phylogenetically diverse reductive dehalogenase-homologous genes in deep subseafloor sedimentary metagenomes.</title>
        <authorList>
            <person name="Kawai M."/>
            <person name="Futagami T."/>
            <person name="Toyoda A."/>
            <person name="Takaki Y."/>
            <person name="Nishi S."/>
            <person name="Hori S."/>
            <person name="Arai W."/>
            <person name="Tsubouchi T."/>
            <person name="Morono Y."/>
            <person name="Uchiyama I."/>
            <person name="Ito T."/>
            <person name="Fujiyama A."/>
            <person name="Inagaki F."/>
            <person name="Takami H."/>
        </authorList>
    </citation>
    <scope>NUCLEOTIDE SEQUENCE</scope>
    <source>
        <strain evidence="1">Expedition CK06-06</strain>
    </source>
</reference>
<protein>
    <submittedName>
        <fullName evidence="1">Uncharacterized protein</fullName>
    </submittedName>
</protein>
<evidence type="ECO:0000313" key="1">
    <source>
        <dbReference type="EMBL" id="GAG57617.1"/>
    </source>
</evidence>
<dbReference type="EMBL" id="BART01000855">
    <property type="protein sequence ID" value="GAG57617.1"/>
    <property type="molecule type" value="Genomic_DNA"/>
</dbReference>
<gene>
    <name evidence="1" type="ORF">S01H4_03468</name>
</gene>
<sequence length="462" mass="51402">MAEDWRRKGYYRTRVLIPVDEVLESEFGDCLVCLTGGQLNLVRNLLLYAERRSTFVSEYHEGYYLAPTTEEWDALQEVVADLEGNLMDCEQFTKDLQEILDWVRLLSTLPGGTFSEAELEAFPYTDEVADNELTPAEEDACAIAQLWFEWGYQVITEHVLPATRWGFDYLIPAVTAFIATAIGGPVAGMGAWAIAEFVQEILEIFYRGAETNLVNWMDTNKEDIVCVLYPWLIDGAYASTAWAAAYAAVIEPAEDISAGDKLMLNLFMGSWAGSNAALAFEEETEWATSNVQEGYCDDCEEAPVEGNDWIAYSHHNALLPHYEGTDGRIRAIGDVQEKGGLIMVGCIIHTAFAGPHPLWNWPTYSTDIDGESSCPDIVSAGLGWGSMDLEDPPSEKVFVFCNPANIDEADLFATLGEGGEMFHSGVLEKTATCACLTVAHWDWSDADKFEHRMLWGVYRESV</sequence>
<accession>X0ZHK7</accession>
<organism evidence="1">
    <name type="scientific">marine sediment metagenome</name>
    <dbReference type="NCBI Taxonomy" id="412755"/>
    <lineage>
        <taxon>unclassified sequences</taxon>
        <taxon>metagenomes</taxon>
        <taxon>ecological metagenomes</taxon>
    </lineage>
</organism>
<comment type="caution">
    <text evidence="1">The sequence shown here is derived from an EMBL/GenBank/DDBJ whole genome shotgun (WGS) entry which is preliminary data.</text>
</comment>
<name>X0ZHK7_9ZZZZ</name>
<proteinExistence type="predicted"/>
<dbReference type="AlphaFoldDB" id="X0ZHK7"/>